<dbReference type="Gene3D" id="3.30.420.40">
    <property type="match status" value="2"/>
</dbReference>
<dbReference type="Pfam" id="PF00480">
    <property type="entry name" value="ROK"/>
    <property type="match status" value="1"/>
</dbReference>
<dbReference type="EMBL" id="LK995488">
    <property type="protein sequence ID" value="CED90932.1"/>
    <property type="molecule type" value="Genomic_DNA"/>
</dbReference>
<proteinExistence type="inferred from homology"/>
<dbReference type="InterPro" id="IPR000600">
    <property type="entry name" value="ROK"/>
</dbReference>
<evidence type="ECO:0000256" key="1">
    <source>
        <dbReference type="ARBA" id="ARBA00006479"/>
    </source>
</evidence>
<sequence>MADSNAPAGPASLWTALSDTQREIVLALLRYGRLLRPEIMRIVGISPGSVTRLTTPLVEAGLLTTHTLQVADTGRPQSPLEVRADAESVVGVGLSTNLLTAVLTDLRLGVLATVRRPLTGHSPAEIVTELAAALTDLAGAAADAPPPSCLGISLGGTARDGRTVDEAVFYGWHRVPLADFVEARLGVPTIIGNDLTALTLREAWFGVGREHGRFSLLTVGAGVGHGLVVDGQVVTNADAEMGLLGMVPVPDGARPASAAAAMDCLTNEAIERTWVQRGHDWLAAADVVELATAGDGDAVSLCASYARRLGRLLGMAAAFTLPEVVVVAGERAAIATLFEDEVQQGIAAVRRASATPLDVVVREHDRAEWATGAAALALRARVLGRL</sequence>
<accession>A0A1L7RMS2</accession>
<organism evidence="2">
    <name type="scientific">Actinomyces succiniciruminis</name>
    <dbReference type="NCBI Taxonomy" id="1522002"/>
    <lineage>
        <taxon>Bacteria</taxon>
        <taxon>Bacillati</taxon>
        <taxon>Actinomycetota</taxon>
        <taxon>Actinomycetes</taxon>
        <taxon>Actinomycetales</taxon>
        <taxon>Actinomycetaceae</taxon>
        <taxon>Actinomyces</taxon>
    </lineage>
</organism>
<evidence type="ECO:0000313" key="2">
    <source>
        <dbReference type="EMBL" id="CED90932.1"/>
    </source>
</evidence>
<reference evidence="2" key="1">
    <citation type="submission" date="2014-07" db="EMBL/GenBank/DDBJ databases">
        <authorList>
            <person name="Zhang J.E."/>
            <person name="Yang H."/>
            <person name="Guo J."/>
            <person name="Deng Z."/>
            <person name="Luo H."/>
            <person name="Luo M."/>
            <person name="Zhao B."/>
        </authorList>
    </citation>
    <scope>NUCLEOTIDE SEQUENCE</scope>
    <source>
        <strain evidence="2">AM4</strain>
    </source>
</reference>
<dbReference type="SUPFAM" id="SSF46785">
    <property type="entry name" value="Winged helix' DNA-binding domain"/>
    <property type="match status" value="1"/>
</dbReference>
<dbReference type="InterPro" id="IPR036390">
    <property type="entry name" value="WH_DNA-bd_sf"/>
</dbReference>
<dbReference type="PANTHER" id="PTHR18964:SF149">
    <property type="entry name" value="BIFUNCTIONAL UDP-N-ACETYLGLUCOSAMINE 2-EPIMERASE_N-ACETYLMANNOSAMINE KINASE"/>
    <property type="match status" value="1"/>
</dbReference>
<dbReference type="Pfam" id="PF13412">
    <property type="entry name" value="HTH_24"/>
    <property type="match status" value="1"/>
</dbReference>
<dbReference type="AlphaFoldDB" id="A0A1L7RMS2"/>
<dbReference type="RefSeq" id="WP_210579669.1">
    <property type="nucleotide sequence ID" value="NZ_LK995488.1"/>
</dbReference>
<dbReference type="Gene3D" id="1.10.10.10">
    <property type="entry name" value="Winged helix-like DNA-binding domain superfamily/Winged helix DNA-binding domain"/>
    <property type="match status" value="1"/>
</dbReference>
<protein>
    <submittedName>
        <fullName evidence="2">Transcriptional repressor</fullName>
    </submittedName>
</protein>
<dbReference type="InterPro" id="IPR043129">
    <property type="entry name" value="ATPase_NBD"/>
</dbReference>
<name>A0A1L7RMS2_9ACTO</name>
<dbReference type="SUPFAM" id="SSF53067">
    <property type="entry name" value="Actin-like ATPase domain"/>
    <property type="match status" value="1"/>
</dbReference>
<dbReference type="InterPro" id="IPR036388">
    <property type="entry name" value="WH-like_DNA-bd_sf"/>
</dbReference>
<dbReference type="PANTHER" id="PTHR18964">
    <property type="entry name" value="ROK (REPRESSOR, ORF, KINASE) FAMILY"/>
    <property type="match status" value="1"/>
</dbReference>
<gene>
    <name evidence="2" type="ORF">AAM4_1100</name>
</gene>
<comment type="similarity">
    <text evidence="1">Belongs to the ROK (NagC/XylR) family.</text>
</comment>